<evidence type="ECO:0000256" key="1">
    <source>
        <dbReference type="ARBA" id="ARBA00004370"/>
    </source>
</evidence>
<dbReference type="Pfam" id="PF01094">
    <property type="entry name" value="ANF_receptor"/>
    <property type="match status" value="1"/>
</dbReference>
<evidence type="ECO:0000259" key="5">
    <source>
        <dbReference type="Pfam" id="PF01094"/>
    </source>
</evidence>
<keyword evidence="3" id="KW-1133">Transmembrane helix</keyword>
<protein>
    <recommendedName>
        <fullName evidence="5">Receptor ligand binding region domain-containing protein</fullName>
    </recommendedName>
</protein>
<keyword evidence="4" id="KW-0472">Membrane</keyword>
<comment type="caution">
    <text evidence="6">The sequence shown here is derived from an EMBL/GenBank/DDBJ whole genome shotgun (WGS) entry which is preliminary data.</text>
</comment>
<dbReference type="OrthoDB" id="6418582at2759"/>
<gene>
    <name evidence="6" type="ORF">BLA29_012556</name>
</gene>
<organism evidence="6 7">
    <name type="scientific">Euroglyphus maynei</name>
    <name type="common">Mayne's house dust mite</name>
    <dbReference type="NCBI Taxonomy" id="6958"/>
    <lineage>
        <taxon>Eukaryota</taxon>
        <taxon>Metazoa</taxon>
        <taxon>Ecdysozoa</taxon>
        <taxon>Arthropoda</taxon>
        <taxon>Chelicerata</taxon>
        <taxon>Arachnida</taxon>
        <taxon>Acari</taxon>
        <taxon>Acariformes</taxon>
        <taxon>Sarcoptiformes</taxon>
        <taxon>Astigmata</taxon>
        <taxon>Psoroptidia</taxon>
        <taxon>Analgoidea</taxon>
        <taxon>Pyroglyphidae</taxon>
        <taxon>Pyroglyphinae</taxon>
        <taxon>Euroglyphus</taxon>
    </lineage>
</organism>
<dbReference type="Proteomes" id="UP000194236">
    <property type="component" value="Unassembled WGS sequence"/>
</dbReference>
<name>A0A1Y3AZ57_EURMA</name>
<evidence type="ECO:0000313" key="7">
    <source>
        <dbReference type="Proteomes" id="UP000194236"/>
    </source>
</evidence>
<sequence length="136" mass="15672">SKETKEKLKFAYQSLLILSLNQPPGEHYKNFSDQVKYLALNEYNFKYNEQMVNYFTASFHDSVLLLCKSLRENLPFFLRNISIADIRRMILKSMKNVTFSGISGNVTIDIEGDRIADYALLDQTDPKTGLFEVSNS</sequence>
<accession>A0A1Y3AZ57</accession>
<dbReference type="GO" id="GO:0016020">
    <property type="term" value="C:membrane"/>
    <property type="evidence" value="ECO:0007669"/>
    <property type="project" value="UniProtKB-SubCell"/>
</dbReference>
<keyword evidence="7" id="KW-1185">Reference proteome</keyword>
<keyword evidence="2" id="KW-0812">Transmembrane</keyword>
<feature type="non-terminal residue" evidence="6">
    <location>
        <position position="1"/>
    </location>
</feature>
<dbReference type="InterPro" id="IPR028082">
    <property type="entry name" value="Peripla_BP_I"/>
</dbReference>
<dbReference type="SUPFAM" id="SSF53822">
    <property type="entry name" value="Periplasmic binding protein-like I"/>
    <property type="match status" value="1"/>
</dbReference>
<evidence type="ECO:0000313" key="6">
    <source>
        <dbReference type="EMBL" id="OTF72405.1"/>
    </source>
</evidence>
<comment type="subcellular location">
    <subcellularLocation>
        <location evidence="1">Membrane</location>
    </subcellularLocation>
</comment>
<feature type="domain" description="Receptor ligand binding region" evidence="5">
    <location>
        <begin position="7"/>
        <end position="122"/>
    </location>
</feature>
<reference evidence="6 7" key="1">
    <citation type="submission" date="2017-03" db="EMBL/GenBank/DDBJ databases">
        <title>Genome Survey of Euroglyphus maynei.</title>
        <authorList>
            <person name="Arlian L.G."/>
            <person name="Morgan M.S."/>
            <person name="Rider S.D."/>
        </authorList>
    </citation>
    <scope>NUCLEOTIDE SEQUENCE [LARGE SCALE GENOMIC DNA]</scope>
    <source>
        <strain evidence="6">Arlian Lab</strain>
        <tissue evidence="6">Whole body</tissue>
    </source>
</reference>
<evidence type="ECO:0000256" key="3">
    <source>
        <dbReference type="ARBA" id="ARBA00022989"/>
    </source>
</evidence>
<dbReference type="InterPro" id="IPR001828">
    <property type="entry name" value="ANF_lig-bd_rcpt"/>
</dbReference>
<proteinExistence type="predicted"/>
<evidence type="ECO:0000256" key="4">
    <source>
        <dbReference type="ARBA" id="ARBA00023136"/>
    </source>
</evidence>
<dbReference type="EMBL" id="MUJZ01056311">
    <property type="protein sequence ID" value="OTF72405.1"/>
    <property type="molecule type" value="Genomic_DNA"/>
</dbReference>
<evidence type="ECO:0000256" key="2">
    <source>
        <dbReference type="ARBA" id="ARBA00022692"/>
    </source>
</evidence>
<dbReference type="Gene3D" id="3.40.50.2300">
    <property type="match status" value="1"/>
</dbReference>
<dbReference type="AlphaFoldDB" id="A0A1Y3AZ57"/>